<dbReference type="InterPro" id="IPR025855">
    <property type="entry name" value="Replic_Relax"/>
</dbReference>
<dbReference type="EMBL" id="CP060096">
    <property type="protein sequence ID" value="QSZ27612.1"/>
    <property type="molecule type" value="Genomic_DNA"/>
</dbReference>
<dbReference type="SUPFAM" id="SSF46785">
    <property type="entry name" value="Winged helix' DNA-binding domain"/>
    <property type="match status" value="1"/>
</dbReference>
<proteinExistence type="predicted"/>
<dbReference type="Pfam" id="PF13814">
    <property type="entry name" value="Replic_Relax"/>
    <property type="match status" value="1"/>
</dbReference>
<gene>
    <name evidence="1" type="ORF">ACETAC_01480</name>
</gene>
<name>A0A975GAY9_9THEO</name>
<dbReference type="KEGG" id="aaut:ACETAC_01480"/>
<evidence type="ECO:0000313" key="2">
    <source>
        <dbReference type="Proteomes" id="UP000671913"/>
    </source>
</evidence>
<sequence length="215" mass="25515">MQITDRDIEILLWINRMRFVTAKQVSKKFKIGIKSAYRVLKRLCDDRFLYHSRSYMFEPGVYLCTKRGKRISGSTLWVPERPSEYLDKALYKHTLAVVDLSIELEKLGGWISERELRKGHKFNEMVPDGVLVKDNKKVAIEVELTLKSNKRLDKKIEYYKGCIDYYEVWYFVESEAIFEAVKKRVYNLLFVKIYYLKEAKGTDFTFSLCLNQKSE</sequence>
<keyword evidence="2" id="KW-1185">Reference proteome</keyword>
<protein>
    <submittedName>
        <fullName evidence="1">Replication-relaxation family protein</fullName>
    </submittedName>
</protein>
<dbReference type="RefSeq" id="WP_284680316.1">
    <property type="nucleotide sequence ID" value="NZ_CP060096.1"/>
</dbReference>
<dbReference type="AlphaFoldDB" id="A0A975GAY9"/>
<accession>A0A975GAY9</accession>
<reference evidence="1" key="1">
    <citation type="submission" date="2020-08" db="EMBL/GenBank/DDBJ databases">
        <title>Genomic insights into the carbon and energy metabolism of the first obligate autotrophic acetogenic bacterium Aceticella autotrophica gen. nov., sp. nov.</title>
        <authorList>
            <person name="Toshchakov S.V."/>
            <person name="Elcheninov A.G."/>
            <person name="Kublanov I.V."/>
            <person name="Frolov E.N."/>
            <person name="Lebedinsky A.V."/>
        </authorList>
    </citation>
    <scope>NUCLEOTIDE SEQUENCE</scope>
    <source>
        <strain evidence="1">3443-3Ac</strain>
    </source>
</reference>
<organism evidence="1 2">
    <name type="scientific">Aceticella autotrophica</name>
    <dbReference type="NCBI Taxonomy" id="2755338"/>
    <lineage>
        <taxon>Bacteria</taxon>
        <taxon>Bacillati</taxon>
        <taxon>Bacillota</taxon>
        <taxon>Clostridia</taxon>
        <taxon>Thermoanaerobacterales</taxon>
        <taxon>Thermoanaerobacteraceae</taxon>
        <taxon>Aceticella</taxon>
    </lineage>
</organism>
<dbReference type="InterPro" id="IPR036390">
    <property type="entry name" value="WH_DNA-bd_sf"/>
</dbReference>
<dbReference type="Proteomes" id="UP000671913">
    <property type="component" value="Chromosome"/>
</dbReference>
<evidence type="ECO:0000313" key="1">
    <source>
        <dbReference type="EMBL" id="QSZ27612.1"/>
    </source>
</evidence>